<dbReference type="Gene3D" id="2.40.100.10">
    <property type="entry name" value="Cyclophilin-like"/>
    <property type="match status" value="1"/>
</dbReference>
<dbReference type="SUPFAM" id="SSF50891">
    <property type="entry name" value="Cyclophilin-like"/>
    <property type="match status" value="1"/>
</dbReference>
<evidence type="ECO:0000256" key="2">
    <source>
        <dbReference type="ARBA" id="ARBA00022801"/>
    </source>
</evidence>
<keyword evidence="6" id="KW-1185">Reference proteome</keyword>
<evidence type="ECO:0000313" key="6">
    <source>
        <dbReference type="Proteomes" id="UP001055057"/>
    </source>
</evidence>
<dbReference type="InterPro" id="IPR029000">
    <property type="entry name" value="Cyclophilin-like_dom_sf"/>
</dbReference>
<reference evidence="5" key="1">
    <citation type="journal article" date="2021" name="Front. Microbiol.">
        <title>Comprehensive Comparative Genomics and Phenotyping of Methylobacterium Species.</title>
        <authorList>
            <person name="Alessa O."/>
            <person name="Ogura Y."/>
            <person name="Fujitani Y."/>
            <person name="Takami H."/>
            <person name="Hayashi T."/>
            <person name="Sahin N."/>
            <person name="Tani A."/>
        </authorList>
    </citation>
    <scope>NUCLEOTIDE SEQUENCE</scope>
    <source>
        <strain evidence="5">DSM 23632</strain>
    </source>
</reference>
<gene>
    <name evidence="5" type="primary">pxpB</name>
    <name evidence="5" type="ORF">MPOCJGCO_0292</name>
</gene>
<dbReference type="Pfam" id="PF02682">
    <property type="entry name" value="CT_C_D"/>
    <property type="match status" value="1"/>
</dbReference>
<evidence type="ECO:0000256" key="1">
    <source>
        <dbReference type="ARBA" id="ARBA00022741"/>
    </source>
</evidence>
<evidence type="ECO:0000313" key="5">
    <source>
        <dbReference type="EMBL" id="GJE58213.1"/>
    </source>
</evidence>
<reference evidence="5" key="2">
    <citation type="submission" date="2021-08" db="EMBL/GenBank/DDBJ databases">
        <authorList>
            <person name="Tani A."/>
            <person name="Ola A."/>
            <person name="Ogura Y."/>
            <person name="Katsura K."/>
            <person name="Hayashi T."/>
        </authorList>
    </citation>
    <scope>NUCLEOTIDE SEQUENCE</scope>
    <source>
        <strain evidence="5">DSM 23632</strain>
    </source>
</reference>
<dbReference type="SUPFAM" id="SSF160467">
    <property type="entry name" value="PH0987 N-terminal domain-like"/>
    <property type="match status" value="1"/>
</dbReference>
<dbReference type="NCBIfam" id="TIGR00370">
    <property type="entry name" value="5-oxoprolinase subunit PxpB"/>
    <property type="match status" value="1"/>
</dbReference>
<keyword evidence="3" id="KW-0067">ATP-binding</keyword>
<organism evidence="5 6">
    <name type="scientific">Methylobacterium trifolii</name>
    <dbReference type="NCBI Taxonomy" id="1003092"/>
    <lineage>
        <taxon>Bacteria</taxon>
        <taxon>Pseudomonadati</taxon>
        <taxon>Pseudomonadota</taxon>
        <taxon>Alphaproteobacteria</taxon>
        <taxon>Hyphomicrobiales</taxon>
        <taxon>Methylobacteriaceae</taxon>
        <taxon>Methylobacterium</taxon>
    </lineage>
</organism>
<proteinExistence type="predicted"/>
<dbReference type="RefSeq" id="WP_238180840.1">
    <property type="nucleotide sequence ID" value="NZ_BPRB01000018.1"/>
</dbReference>
<dbReference type="Gene3D" id="3.30.1360.40">
    <property type="match status" value="1"/>
</dbReference>
<sequence>MPDPRLLPCGDTAFTVEFGDAIDAGVNAAVLALEARVLAAGLPGVLETVPTYRSLTVHLDPLAADPAETGAAVLRLADADSAAEAGRRHWRIPVVYGGDFGIDLEGVAAHHGITAEEVIARHSAPDYRIFMIGFLPGYAYLGGLDPRLALSRRPAPRPVTPAGTISIGGPQALVASIAAPSGWHLLGRTPVRSFKPGRDPVFLFEPGDTVRFEPIPESRWGELDRAAAAGEIVAERVAP</sequence>
<dbReference type="InterPro" id="IPR003833">
    <property type="entry name" value="CT_C_D"/>
</dbReference>
<dbReference type="Proteomes" id="UP001055057">
    <property type="component" value="Unassembled WGS sequence"/>
</dbReference>
<dbReference type="PANTHER" id="PTHR34698">
    <property type="entry name" value="5-OXOPROLINASE SUBUNIT B"/>
    <property type="match status" value="1"/>
</dbReference>
<comment type="caution">
    <text evidence="5">The sequence shown here is derived from an EMBL/GenBank/DDBJ whole genome shotgun (WGS) entry which is preliminary data.</text>
</comment>
<keyword evidence="2" id="KW-0378">Hydrolase</keyword>
<dbReference type="EMBL" id="BPRB01000018">
    <property type="protein sequence ID" value="GJE58213.1"/>
    <property type="molecule type" value="Genomic_DNA"/>
</dbReference>
<protein>
    <submittedName>
        <fullName evidence="5">5-oxoprolinase subunit B</fullName>
    </submittedName>
</protein>
<evidence type="ECO:0000256" key="3">
    <source>
        <dbReference type="ARBA" id="ARBA00022840"/>
    </source>
</evidence>
<accession>A0ABQ4TS97</accession>
<dbReference type="SMART" id="SM00796">
    <property type="entry name" value="AHS1"/>
    <property type="match status" value="1"/>
</dbReference>
<dbReference type="InterPro" id="IPR010016">
    <property type="entry name" value="PxpB"/>
</dbReference>
<keyword evidence="1" id="KW-0547">Nucleotide-binding</keyword>
<name>A0ABQ4TS97_9HYPH</name>
<feature type="domain" description="Carboxyltransferase" evidence="4">
    <location>
        <begin position="4"/>
        <end position="204"/>
    </location>
</feature>
<dbReference type="PANTHER" id="PTHR34698:SF2">
    <property type="entry name" value="5-OXOPROLINASE SUBUNIT B"/>
    <property type="match status" value="1"/>
</dbReference>
<evidence type="ECO:0000259" key="4">
    <source>
        <dbReference type="SMART" id="SM00796"/>
    </source>
</evidence>